<dbReference type="PANTHER" id="PTHR43065">
    <property type="entry name" value="SENSOR HISTIDINE KINASE"/>
    <property type="match status" value="1"/>
</dbReference>
<dbReference type="AlphaFoldDB" id="A0AAQ1ZJG0"/>
<dbReference type="PANTHER" id="PTHR43065:SF46">
    <property type="entry name" value="C4-DICARBOXYLATE TRANSPORT SENSOR PROTEIN DCTB"/>
    <property type="match status" value="1"/>
</dbReference>
<keyword evidence="8" id="KW-0812">Transmembrane</keyword>
<dbReference type="GO" id="GO:0000160">
    <property type="term" value="P:phosphorelay signal transduction system"/>
    <property type="evidence" value="ECO:0007669"/>
    <property type="project" value="UniProtKB-KW"/>
</dbReference>
<dbReference type="InterPro" id="IPR003594">
    <property type="entry name" value="HATPase_dom"/>
</dbReference>
<feature type="domain" description="Histidine kinase" evidence="9">
    <location>
        <begin position="176"/>
        <end position="379"/>
    </location>
</feature>
<dbReference type="GO" id="GO:0004673">
    <property type="term" value="F:protein histidine kinase activity"/>
    <property type="evidence" value="ECO:0007669"/>
    <property type="project" value="UniProtKB-EC"/>
</dbReference>
<dbReference type="PROSITE" id="PS50109">
    <property type="entry name" value="HIS_KIN"/>
    <property type="match status" value="1"/>
</dbReference>
<dbReference type="Proteomes" id="UP000255283">
    <property type="component" value="Unassembled WGS sequence"/>
</dbReference>
<proteinExistence type="predicted"/>
<evidence type="ECO:0000313" key="10">
    <source>
        <dbReference type="EMBL" id="SUB80052.1"/>
    </source>
</evidence>
<evidence type="ECO:0000256" key="3">
    <source>
        <dbReference type="ARBA" id="ARBA00022679"/>
    </source>
</evidence>
<keyword evidence="7" id="KW-0902">Two-component regulatory system</keyword>
<comment type="catalytic activity">
    <reaction evidence="1">
        <text>ATP + protein L-histidine = ADP + protein N-phospho-L-histidine.</text>
        <dbReference type="EC" id="2.7.13.3"/>
    </reaction>
</comment>
<dbReference type="GO" id="GO:0005524">
    <property type="term" value="F:ATP binding"/>
    <property type="evidence" value="ECO:0007669"/>
    <property type="project" value="UniProtKB-KW"/>
</dbReference>
<dbReference type="EC" id="2.7.13.3" evidence="2"/>
<reference evidence="10 11" key="1">
    <citation type="submission" date="2018-06" db="EMBL/GenBank/DDBJ databases">
        <authorList>
            <consortium name="Pathogen Informatics"/>
            <person name="Doyle S."/>
        </authorList>
    </citation>
    <scope>NUCLEOTIDE SEQUENCE [LARGE SCALE GENOMIC DNA]</scope>
    <source>
        <strain evidence="10 11">NCTC13063</strain>
    </source>
</reference>
<dbReference type="InterPro" id="IPR005467">
    <property type="entry name" value="His_kinase_dom"/>
</dbReference>
<evidence type="ECO:0000256" key="2">
    <source>
        <dbReference type="ARBA" id="ARBA00012438"/>
    </source>
</evidence>
<keyword evidence="3 10" id="KW-0808">Transferase</keyword>
<feature type="transmembrane region" description="Helical" evidence="8">
    <location>
        <begin position="6"/>
        <end position="23"/>
    </location>
</feature>
<evidence type="ECO:0000256" key="1">
    <source>
        <dbReference type="ARBA" id="ARBA00000085"/>
    </source>
</evidence>
<evidence type="ECO:0000259" key="9">
    <source>
        <dbReference type="PROSITE" id="PS50109"/>
    </source>
</evidence>
<dbReference type="RefSeq" id="WP_007410624.1">
    <property type="nucleotide sequence ID" value="NZ_CAURJP010000037.1"/>
</dbReference>
<evidence type="ECO:0000256" key="6">
    <source>
        <dbReference type="ARBA" id="ARBA00022840"/>
    </source>
</evidence>
<keyword evidence="5" id="KW-0418">Kinase</keyword>
<sequence length="379" mass="42733">MTIAEIILAAVLLASLAAYLRLWRLHRRSIRRVRFLFDALDSGDYTFHFPEESVHGSERLLNTSLNRVKLILEHARDEQMEREKYFEFILDSVDTGILVVDDERGLVLRHNRAALALLDMEAITHIKRIKDRLPAFSVRTSHTTLRGKRVRIVAFSDIKGELANQELDSWAKLIRVLTHEIMNTVTPIISLSDTLLKNSRGEQRDGLNVINRTGKELITFVENYRKFTHVPTPRPALFYVKPFLVRMAGLAGPLLPPESRLELSVEPQDLLVYADEGLIARVVTNLLKNAAEAISPQGYISIRSYSDEHEAVVIDISNNGPLIPDDVAAHIFIPFFSTKSNGSGIGLSISRQIMRLSNGSITLVSDREAGLTTFRLTFN</sequence>
<evidence type="ECO:0000256" key="5">
    <source>
        <dbReference type="ARBA" id="ARBA00022777"/>
    </source>
</evidence>
<keyword evidence="4" id="KW-0547">Nucleotide-binding</keyword>
<dbReference type="InterPro" id="IPR036890">
    <property type="entry name" value="HATPase_C_sf"/>
</dbReference>
<comment type="caution">
    <text evidence="10">The sequence shown here is derived from an EMBL/GenBank/DDBJ whole genome shotgun (WGS) entry which is preliminary data.</text>
</comment>
<evidence type="ECO:0000313" key="11">
    <source>
        <dbReference type="Proteomes" id="UP000255283"/>
    </source>
</evidence>
<keyword evidence="8" id="KW-1133">Transmembrane helix</keyword>
<dbReference type="Pfam" id="PF02518">
    <property type="entry name" value="HATPase_c"/>
    <property type="match status" value="1"/>
</dbReference>
<protein>
    <recommendedName>
        <fullName evidence="2">histidine kinase</fullName>
        <ecNumber evidence="2">2.7.13.3</ecNumber>
    </recommendedName>
</protein>
<dbReference type="InterPro" id="IPR004358">
    <property type="entry name" value="Sig_transdc_His_kin-like_C"/>
</dbReference>
<keyword evidence="6" id="KW-0067">ATP-binding</keyword>
<name>A0AAQ1ZJG0_9BACT</name>
<keyword evidence="8" id="KW-0472">Membrane</keyword>
<gene>
    <name evidence="10" type="primary">fixL</name>
    <name evidence="10" type="ORF">NCTC13063_01330</name>
</gene>
<dbReference type="Gene3D" id="3.30.565.10">
    <property type="entry name" value="Histidine kinase-like ATPase, C-terminal domain"/>
    <property type="match status" value="1"/>
</dbReference>
<accession>A0AAQ1ZJG0</accession>
<organism evidence="10 11">
    <name type="scientific">Segatella buccae</name>
    <dbReference type="NCBI Taxonomy" id="28126"/>
    <lineage>
        <taxon>Bacteria</taxon>
        <taxon>Pseudomonadati</taxon>
        <taxon>Bacteroidota</taxon>
        <taxon>Bacteroidia</taxon>
        <taxon>Bacteroidales</taxon>
        <taxon>Prevotellaceae</taxon>
        <taxon>Segatella</taxon>
    </lineage>
</organism>
<evidence type="ECO:0000256" key="7">
    <source>
        <dbReference type="ARBA" id="ARBA00023012"/>
    </source>
</evidence>
<evidence type="ECO:0000256" key="4">
    <source>
        <dbReference type="ARBA" id="ARBA00022741"/>
    </source>
</evidence>
<dbReference type="SUPFAM" id="SSF55874">
    <property type="entry name" value="ATPase domain of HSP90 chaperone/DNA topoisomerase II/histidine kinase"/>
    <property type="match status" value="1"/>
</dbReference>
<evidence type="ECO:0000256" key="8">
    <source>
        <dbReference type="SAM" id="Phobius"/>
    </source>
</evidence>
<dbReference type="EMBL" id="UGTJ01000001">
    <property type="protein sequence ID" value="SUB80052.1"/>
    <property type="molecule type" value="Genomic_DNA"/>
</dbReference>
<dbReference type="PRINTS" id="PR00344">
    <property type="entry name" value="BCTRLSENSOR"/>
</dbReference>
<dbReference type="SMART" id="SM00387">
    <property type="entry name" value="HATPase_c"/>
    <property type="match status" value="1"/>
</dbReference>